<evidence type="ECO:0000256" key="6">
    <source>
        <dbReference type="SAM" id="Phobius"/>
    </source>
</evidence>
<dbReference type="Gene3D" id="1.20.1260.100">
    <property type="entry name" value="TspO/MBR protein"/>
    <property type="match status" value="1"/>
</dbReference>
<evidence type="ECO:0000256" key="4">
    <source>
        <dbReference type="ARBA" id="ARBA00022989"/>
    </source>
</evidence>
<feature type="transmembrane region" description="Helical" evidence="6">
    <location>
        <begin position="80"/>
        <end position="97"/>
    </location>
</feature>
<evidence type="ECO:0000256" key="3">
    <source>
        <dbReference type="ARBA" id="ARBA00022692"/>
    </source>
</evidence>
<dbReference type="EMBL" id="AZEB01000002">
    <property type="protein sequence ID" value="KRL23135.1"/>
    <property type="molecule type" value="Genomic_DNA"/>
</dbReference>
<evidence type="ECO:0000256" key="1">
    <source>
        <dbReference type="ARBA" id="ARBA00004141"/>
    </source>
</evidence>
<dbReference type="AlphaFoldDB" id="A0A0R1NSS7"/>
<evidence type="ECO:0000256" key="5">
    <source>
        <dbReference type="ARBA" id="ARBA00023136"/>
    </source>
</evidence>
<evidence type="ECO:0000313" key="8">
    <source>
        <dbReference type="Proteomes" id="UP000051439"/>
    </source>
</evidence>
<comment type="similarity">
    <text evidence="2">Belongs to the TspO/BZRP family.</text>
</comment>
<dbReference type="Pfam" id="PF03073">
    <property type="entry name" value="TspO_MBR"/>
    <property type="match status" value="1"/>
</dbReference>
<dbReference type="Proteomes" id="UP000051439">
    <property type="component" value="Unassembled WGS sequence"/>
</dbReference>
<accession>A0A0R1NSS7</accession>
<comment type="caution">
    <text evidence="7">The sequence shown here is derived from an EMBL/GenBank/DDBJ whole genome shotgun (WGS) entry which is preliminary data.</text>
</comment>
<dbReference type="RefSeq" id="WP_054654691.1">
    <property type="nucleotide sequence ID" value="NZ_AZEB01000002.1"/>
</dbReference>
<name>A0A0R1NSS7_9LACO</name>
<feature type="transmembrane region" description="Helical" evidence="6">
    <location>
        <begin position="12"/>
        <end position="30"/>
    </location>
</feature>
<dbReference type="PIRSF" id="PIRSF005859">
    <property type="entry name" value="PBR"/>
    <property type="match status" value="1"/>
</dbReference>
<dbReference type="InterPro" id="IPR038330">
    <property type="entry name" value="TspO/MBR-related_sf"/>
</dbReference>
<organism evidence="7 8">
    <name type="scientific">Lentilactobacillus kisonensis DSM 19906 = JCM 15041</name>
    <dbReference type="NCBI Taxonomy" id="1423766"/>
    <lineage>
        <taxon>Bacteria</taxon>
        <taxon>Bacillati</taxon>
        <taxon>Bacillota</taxon>
        <taxon>Bacilli</taxon>
        <taxon>Lactobacillales</taxon>
        <taxon>Lactobacillaceae</taxon>
        <taxon>Lentilactobacillus</taxon>
    </lineage>
</organism>
<dbReference type="CDD" id="cd15904">
    <property type="entry name" value="TSPO_MBR"/>
    <property type="match status" value="1"/>
</dbReference>
<feature type="transmembrane region" description="Helical" evidence="6">
    <location>
        <begin position="134"/>
        <end position="156"/>
    </location>
</feature>
<evidence type="ECO:0000313" key="7">
    <source>
        <dbReference type="EMBL" id="KRL23135.1"/>
    </source>
</evidence>
<dbReference type="FunFam" id="1.20.1260.100:FF:000001">
    <property type="entry name" value="translocator protein 2"/>
    <property type="match status" value="1"/>
</dbReference>
<dbReference type="PATRIC" id="fig|1423766.4.peg.1212"/>
<comment type="subcellular location">
    <subcellularLocation>
        <location evidence="1">Membrane</location>
        <topology evidence="1">Multi-pass membrane protein</topology>
    </subcellularLocation>
</comment>
<feature type="transmembrane region" description="Helical" evidence="6">
    <location>
        <begin position="103"/>
        <end position="122"/>
    </location>
</feature>
<sequence length="157" mass="17718">MATQTKINYLKLVLWIIFVEAVGILSSQLSGNIKTVYNSLKLPIFSPPGVVFGIVWPILYLFIGISGYIIWQTRKKYPDTLWLFLSQLFLNFIWTIVFFSGSLLTTGFIIILIMDIIVVILITKVSPVNQTAGWLLVPYLIWLLFATYLAGGVAVLN</sequence>
<reference evidence="7 8" key="1">
    <citation type="journal article" date="2015" name="Genome Announc.">
        <title>Expanding the biotechnology potential of lactobacilli through comparative genomics of 213 strains and associated genera.</title>
        <authorList>
            <person name="Sun Z."/>
            <person name="Harris H.M."/>
            <person name="McCann A."/>
            <person name="Guo C."/>
            <person name="Argimon S."/>
            <person name="Zhang W."/>
            <person name="Yang X."/>
            <person name="Jeffery I.B."/>
            <person name="Cooney J.C."/>
            <person name="Kagawa T.F."/>
            <person name="Liu W."/>
            <person name="Song Y."/>
            <person name="Salvetti E."/>
            <person name="Wrobel A."/>
            <person name="Rasinkangas P."/>
            <person name="Parkhill J."/>
            <person name="Rea M.C."/>
            <person name="O'Sullivan O."/>
            <person name="Ritari J."/>
            <person name="Douillard F.P."/>
            <person name="Paul Ross R."/>
            <person name="Yang R."/>
            <person name="Briner A.E."/>
            <person name="Felis G.E."/>
            <person name="de Vos W.M."/>
            <person name="Barrangou R."/>
            <person name="Klaenhammer T.R."/>
            <person name="Caufield P.W."/>
            <person name="Cui Y."/>
            <person name="Zhang H."/>
            <person name="O'Toole P.W."/>
        </authorList>
    </citation>
    <scope>NUCLEOTIDE SEQUENCE [LARGE SCALE GENOMIC DNA]</scope>
    <source>
        <strain evidence="7 8">DSM 19906</strain>
    </source>
</reference>
<dbReference type="GO" id="GO:0016020">
    <property type="term" value="C:membrane"/>
    <property type="evidence" value="ECO:0007669"/>
    <property type="project" value="UniProtKB-SubCell"/>
</dbReference>
<dbReference type="GO" id="GO:0033013">
    <property type="term" value="P:tetrapyrrole metabolic process"/>
    <property type="evidence" value="ECO:0007669"/>
    <property type="project" value="UniProtKB-ARBA"/>
</dbReference>
<dbReference type="InterPro" id="IPR004307">
    <property type="entry name" value="TspO_MBR"/>
</dbReference>
<keyword evidence="3 6" id="KW-0812">Transmembrane</keyword>
<protein>
    <submittedName>
        <fullName evidence="7">TspO MBR family protein</fullName>
    </submittedName>
</protein>
<evidence type="ECO:0000256" key="2">
    <source>
        <dbReference type="ARBA" id="ARBA00007524"/>
    </source>
</evidence>
<proteinExistence type="inferred from homology"/>
<dbReference type="PANTHER" id="PTHR10057:SF0">
    <property type="entry name" value="TRANSLOCATOR PROTEIN"/>
    <property type="match status" value="1"/>
</dbReference>
<feature type="transmembrane region" description="Helical" evidence="6">
    <location>
        <begin position="50"/>
        <end position="71"/>
    </location>
</feature>
<keyword evidence="5 6" id="KW-0472">Membrane</keyword>
<keyword evidence="4 6" id="KW-1133">Transmembrane helix</keyword>
<gene>
    <name evidence="7" type="ORF">FC98_GL001175</name>
</gene>
<dbReference type="PANTHER" id="PTHR10057">
    <property type="entry name" value="PERIPHERAL-TYPE BENZODIAZEPINE RECEPTOR"/>
    <property type="match status" value="1"/>
</dbReference>
<keyword evidence="8" id="KW-1185">Reference proteome</keyword>